<dbReference type="EMBL" id="PCYI01000016">
    <property type="protein sequence ID" value="PIR44921.1"/>
    <property type="molecule type" value="Genomic_DNA"/>
</dbReference>
<dbReference type="Pfam" id="PF00849">
    <property type="entry name" value="PseudoU_synth_2"/>
    <property type="match status" value="1"/>
</dbReference>
<dbReference type="GO" id="GO:0003723">
    <property type="term" value="F:RNA binding"/>
    <property type="evidence" value="ECO:0007669"/>
    <property type="project" value="InterPro"/>
</dbReference>
<dbReference type="SUPFAM" id="SSF55120">
    <property type="entry name" value="Pseudouridine synthase"/>
    <property type="match status" value="1"/>
</dbReference>
<reference evidence="4 5" key="1">
    <citation type="submission" date="2017-09" db="EMBL/GenBank/DDBJ databases">
        <title>Depth-based differentiation of microbial function through sediment-hosted aquifers and enrichment of novel symbionts in the deep terrestrial subsurface.</title>
        <authorList>
            <person name="Probst A.J."/>
            <person name="Ladd B."/>
            <person name="Jarett J.K."/>
            <person name="Geller-Mcgrath D.E."/>
            <person name="Sieber C.M."/>
            <person name="Emerson J.B."/>
            <person name="Anantharaman K."/>
            <person name="Thomas B.C."/>
            <person name="Malmstrom R."/>
            <person name="Stieglmeier M."/>
            <person name="Klingl A."/>
            <person name="Woyke T."/>
            <person name="Ryan C.M."/>
            <person name="Banfield J.F."/>
        </authorList>
    </citation>
    <scope>NUCLEOTIDE SEQUENCE [LARGE SCALE GENOMIC DNA]</scope>
    <source>
        <strain evidence="4">CG10_big_fil_rev_8_21_14_0_10_51_16</strain>
    </source>
</reference>
<dbReference type="Gene3D" id="3.30.2350.10">
    <property type="entry name" value="Pseudouridine synthase"/>
    <property type="match status" value="1"/>
</dbReference>
<proteinExistence type="inferred from homology"/>
<dbReference type="PROSITE" id="PS01129">
    <property type="entry name" value="PSI_RLU"/>
    <property type="match status" value="1"/>
</dbReference>
<accession>A0A2H0RED9</accession>
<evidence type="ECO:0000256" key="2">
    <source>
        <dbReference type="ARBA" id="ARBA00023235"/>
    </source>
</evidence>
<dbReference type="InterPro" id="IPR020103">
    <property type="entry name" value="PsdUridine_synth_cat_dom_sf"/>
</dbReference>
<dbReference type="GO" id="GO:0140098">
    <property type="term" value="F:catalytic activity, acting on RNA"/>
    <property type="evidence" value="ECO:0007669"/>
    <property type="project" value="UniProtKB-ARBA"/>
</dbReference>
<dbReference type="Proteomes" id="UP000228767">
    <property type="component" value="Unassembled WGS sequence"/>
</dbReference>
<sequence>MIEPKIIFEDSSLLVLDKPAGLAVHGFPGNTEPTLADWLLEKYPDIESVGEPESLRPTPYALLPVSRCGLVHRLDRETSGVIVVAKTLEAYLSLKQQFSSGSAEEGYEGRPRKTYQALVYGLMKDDQGEIHRSIGRSRVNPKLRIVGAKASGTSRDALTYYKVLERFNLLGKVESFEQEERRKKKEGVSDFTFLECYPRTGRTHQVRVHLGSIGRPVVCDKLYAPGKPCLPGLTRHALHAASIDIMLPTGERKVFSAPLPIDMAGVLENLHKASFEQSTKHEI</sequence>
<name>A0A2H0RED9_9BACT</name>
<dbReference type="PANTHER" id="PTHR21600:SF44">
    <property type="entry name" value="RIBOSOMAL LARGE SUBUNIT PSEUDOURIDINE SYNTHASE D"/>
    <property type="match status" value="1"/>
</dbReference>
<dbReference type="InterPro" id="IPR006145">
    <property type="entry name" value="PsdUridine_synth_RsuA/RluA"/>
</dbReference>
<evidence type="ECO:0000313" key="4">
    <source>
        <dbReference type="EMBL" id="PIR44921.1"/>
    </source>
</evidence>
<dbReference type="GO" id="GO:0009982">
    <property type="term" value="F:pseudouridine synthase activity"/>
    <property type="evidence" value="ECO:0007669"/>
    <property type="project" value="InterPro"/>
</dbReference>
<dbReference type="CDD" id="cd02869">
    <property type="entry name" value="PseudoU_synth_RluA_like"/>
    <property type="match status" value="1"/>
</dbReference>
<dbReference type="InterPro" id="IPR050188">
    <property type="entry name" value="RluA_PseudoU_synthase"/>
</dbReference>
<organism evidence="4 5">
    <name type="scientific">Candidatus Vogelbacteria bacterium CG10_big_fil_rev_8_21_14_0_10_51_16</name>
    <dbReference type="NCBI Taxonomy" id="1975045"/>
    <lineage>
        <taxon>Bacteria</taxon>
        <taxon>Candidatus Vogeliibacteriota</taxon>
    </lineage>
</organism>
<comment type="caution">
    <text evidence="4">The sequence shown here is derived from an EMBL/GenBank/DDBJ whole genome shotgun (WGS) entry which is preliminary data.</text>
</comment>
<dbReference type="AlphaFoldDB" id="A0A2H0RED9"/>
<evidence type="ECO:0000259" key="3">
    <source>
        <dbReference type="Pfam" id="PF00849"/>
    </source>
</evidence>
<protein>
    <recommendedName>
        <fullName evidence="3">Pseudouridine synthase RsuA/RluA-like domain-containing protein</fullName>
    </recommendedName>
</protein>
<comment type="similarity">
    <text evidence="1">Belongs to the pseudouridine synthase RluA family.</text>
</comment>
<evidence type="ECO:0000313" key="5">
    <source>
        <dbReference type="Proteomes" id="UP000228767"/>
    </source>
</evidence>
<evidence type="ECO:0000256" key="1">
    <source>
        <dbReference type="ARBA" id="ARBA00010876"/>
    </source>
</evidence>
<dbReference type="PANTHER" id="PTHR21600">
    <property type="entry name" value="MITOCHONDRIAL RNA PSEUDOURIDINE SYNTHASE"/>
    <property type="match status" value="1"/>
</dbReference>
<gene>
    <name evidence="4" type="ORF">COV10_02250</name>
</gene>
<keyword evidence="2" id="KW-0413">Isomerase</keyword>
<dbReference type="GO" id="GO:0000455">
    <property type="term" value="P:enzyme-directed rRNA pseudouridine synthesis"/>
    <property type="evidence" value="ECO:0007669"/>
    <property type="project" value="TreeGrafter"/>
</dbReference>
<feature type="domain" description="Pseudouridine synthase RsuA/RluA-like" evidence="3">
    <location>
        <begin position="13"/>
        <end position="210"/>
    </location>
</feature>
<dbReference type="InterPro" id="IPR006224">
    <property type="entry name" value="PsdUridine_synth_RluA-like_CS"/>
</dbReference>